<dbReference type="EMBL" id="JASBNA010000053">
    <property type="protein sequence ID" value="KAK7680018.1"/>
    <property type="molecule type" value="Genomic_DNA"/>
</dbReference>
<accession>A0AAW0FEC4</accession>
<feature type="compositionally biased region" description="Basic residues" evidence="1">
    <location>
        <begin position="670"/>
        <end position="682"/>
    </location>
</feature>
<feature type="compositionally biased region" description="Polar residues" evidence="1">
    <location>
        <begin position="14"/>
        <end position="24"/>
    </location>
</feature>
<keyword evidence="3" id="KW-1185">Reference proteome</keyword>
<dbReference type="AlphaFoldDB" id="A0AAW0FEC4"/>
<feature type="region of interest" description="Disordered" evidence="1">
    <location>
        <begin position="279"/>
        <end position="360"/>
    </location>
</feature>
<gene>
    <name evidence="2" type="ORF">QCA50_016964</name>
</gene>
<feature type="region of interest" description="Disordered" evidence="1">
    <location>
        <begin position="1"/>
        <end position="27"/>
    </location>
</feature>
<sequence>MNWDSLIRPEVESNPDTPNSSSKNWLRGIKKTDKAKWKALDPAEKKAYAKLAKDKNEGSISKEKKIAYADKNFHSSFKKVLNDVAKMFGTRIIAISVREGSDGRQLAAVHEDDQGPKFTRTLDPPTSLKWKPDAFVTFVTGGQTRLPLGTVARNKSDYELSYDSNGVPRLHQWHTHPSIDNWRMPFGDFLRHFWTHTENVTSSMRPPYKTMNKDISRYIEAQFLPTPDSLPPGVTFILEKPYTMDKEVLKIWIKILIARQNLRDQGENIVVFAFIPQEKKSSPPESGPTSKKSRSKKSAAKSKGKKPRAAASDADASDEEEEIKRGLQWIETENETDSEDDEDTGEGSDGDDTGSKSSTSDADDLLIVIEDLSPASVDADWISRLSFLRSLSNLAVYGRLVSWLERNQDESNPIEPRGAMMSLWWSKWSRGYRWLPETAHVTEIGGNAIRSYIKLWSDNALKLSSVSSHMEHLLLTCGLLLRDIHDLQFSLTDPDEPERDDIPSYAGRTINLTLETEGKILDMLKVVEDALLQGTPTSHPESGKEQPLKRVRIADRPLTKSAPTSAEEAALQKSPVETVADIPTETTNRTSSANVSAEIASLPTSETAATTSSEKRAVRRPIPLRPRPDYTSRFMRSPEIVSEPDERPTDAVGTPPTPSIARAPNPLGSRRPKNVVKGKARLPKPVTDHTSKPIKPSKANASKANVTPPDEPADLGARQSGRLQTKPRATYNKRGEIFREGKRIMDGAVDNSRPLKRVSRQEDVESFGNARGGGKQGGRGKRRGRG</sequence>
<feature type="compositionally biased region" description="Basic and acidic residues" evidence="1">
    <location>
        <begin position="733"/>
        <end position="745"/>
    </location>
</feature>
<feature type="compositionally biased region" description="Acidic residues" evidence="1">
    <location>
        <begin position="332"/>
        <end position="352"/>
    </location>
</feature>
<dbReference type="Proteomes" id="UP001385951">
    <property type="component" value="Unassembled WGS sequence"/>
</dbReference>
<name>A0AAW0FEC4_9APHY</name>
<feature type="region of interest" description="Disordered" evidence="1">
    <location>
        <begin position="534"/>
        <end position="786"/>
    </location>
</feature>
<evidence type="ECO:0000256" key="1">
    <source>
        <dbReference type="SAM" id="MobiDB-lite"/>
    </source>
</evidence>
<feature type="compositionally biased region" description="Basic residues" evidence="1">
    <location>
        <begin position="291"/>
        <end position="308"/>
    </location>
</feature>
<organism evidence="2 3">
    <name type="scientific">Cerrena zonata</name>
    <dbReference type="NCBI Taxonomy" id="2478898"/>
    <lineage>
        <taxon>Eukaryota</taxon>
        <taxon>Fungi</taxon>
        <taxon>Dikarya</taxon>
        <taxon>Basidiomycota</taxon>
        <taxon>Agaricomycotina</taxon>
        <taxon>Agaricomycetes</taxon>
        <taxon>Polyporales</taxon>
        <taxon>Cerrenaceae</taxon>
        <taxon>Cerrena</taxon>
    </lineage>
</organism>
<comment type="caution">
    <text evidence="2">The sequence shown here is derived from an EMBL/GenBank/DDBJ whole genome shotgun (WGS) entry which is preliminary data.</text>
</comment>
<evidence type="ECO:0000313" key="3">
    <source>
        <dbReference type="Proteomes" id="UP001385951"/>
    </source>
</evidence>
<evidence type="ECO:0000313" key="2">
    <source>
        <dbReference type="EMBL" id="KAK7680018.1"/>
    </source>
</evidence>
<proteinExistence type="predicted"/>
<feature type="compositionally biased region" description="Basic and acidic residues" evidence="1">
    <location>
        <begin position="541"/>
        <end position="558"/>
    </location>
</feature>
<reference evidence="2 3" key="1">
    <citation type="submission" date="2022-09" db="EMBL/GenBank/DDBJ databases">
        <authorList>
            <person name="Palmer J.M."/>
        </authorList>
    </citation>
    <scope>NUCLEOTIDE SEQUENCE [LARGE SCALE GENOMIC DNA]</scope>
    <source>
        <strain evidence="2 3">DSM 7382</strain>
    </source>
</reference>
<feature type="compositionally biased region" description="Polar residues" evidence="1">
    <location>
        <begin position="584"/>
        <end position="595"/>
    </location>
</feature>
<protein>
    <submittedName>
        <fullName evidence="2">Uncharacterized protein</fullName>
    </submittedName>
</protein>